<dbReference type="InterPro" id="IPR021799">
    <property type="entry name" value="PIN-like_prokaryotic"/>
</dbReference>
<dbReference type="PANTHER" id="PTHR39550">
    <property type="entry name" value="SLL0658 PROTEIN"/>
    <property type="match status" value="1"/>
</dbReference>
<dbReference type="Pfam" id="PF11848">
    <property type="entry name" value="DUF3368"/>
    <property type="match status" value="1"/>
</dbReference>
<accession>A0A6S6SXS1</accession>
<gene>
    <name evidence="1" type="ORF">HELGO_WM13028</name>
</gene>
<dbReference type="EMBL" id="CACVAU010000025">
    <property type="protein sequence ID" value="CAA6807321.1"/>
    <property type="molecule type" value="Genomic_DNA"/>
</dbReference>
<protein>
    <recommendedName>
        <fullName evidence="2">DUF3368 domain-containing protein</fullName>
    </recommendedName>
</protein>
<proteinExistence type="predicted"/>
<dbReference type="PANTHER" id="PTHR39550:SF1">
    <property type="entry name" value="SLL0658 PROTEIN"/>
    <property type="match status" value="1"/>
</dbReference>
<evidence type="ECO:0000313" key="1">
    <source>
        <dbReference type="EMBL" id="CAA6807321.1"/>
    </source>
</evidence>
<evidence type="ECO:0008006" key="2">
    <source>
        <dbReference type="Google" id="ProtNLM"/>
    </source>
</evidence>
<organism evidence="1">
    <name type="scientific">uncultured Sulfurovum sp</name>
    <dbReference type="NCBI Taxonomy" id="269237"/>
    <lineage>
        <taxon>Bacteria</taxon>
        <taxon>Pseudomonadati</taxon>
        <taxon>Campylobacterota</taxon>
        <taxon>Epsilonproteobacteria</taxon>
        <taxon>Campylobacterales</taxon>
        <taxon>Sulfurovaceae</taxon>
        <taxon>Sulfurovum</taxon>
        <taxon>environmental samples</taxon>
    </lineage>
</organism>
<dbReference type="AlphaFoldDB" id="A0A6S6SXS1"/>
<name>A0A6S6SXS1_9BACT</name>
<sequence length="154" mass="17084">MIIGDSSALIALSVVNKLELLEALYENLFVPQAVYDEVTQVGRPQSDKLKSFLQNRVKVVDLNLTKLGLGLGELEAITLYKELDADVLLIDDNRAKKYAVLNDVKVIGSLGILIKAKENELIEKVKPLLEGIMKSEVYISEKLMLQVLGICDEL</sequence>
<reference evidence="1" key="1">
    <citation type="submission" date="2020-01" db="EMBL/GenBank/DDBJ databases">
        <authorList>
            <person name="Meier V. D."/>
            <person name="Meier V D."/>
        </authorList>
    </citation>
    <scope>NUCLEOTIDE SEQUENCE</scope>
    <source>
        <strain evidence="1">HLG_WM_MAG_05</strain>
    </source>
</reference>